<evidence type="ECO:0000256" key="1">
    <source>
        <dbReference type="SAM" id="MobiDB-lite"/>
    </source>
</evidence>
<accession>A0AAV4WJ61</accession>
<keyword evidence="3" id="KW-1185">Reference proteome</keyword>
<comment type="caution">
    <text evidence="2">The sequence shown here is derived from an EMBL/GenBank/DDBJ whole genome shotgun (WGS) entry which is preliminary data.</text>
</comment>
<name>A0AAV4WJ61_CAEEX</name>
<gene>
    <name evidence="2" type="ORF">CEXT_450781</name>
</gene>
<dbReference type="Proteomes" id="UP001054945">
    <property type="component" value="Unassembled WGS sequence"/>
</dbReference>
<reference evidence="2 3" key="1">
    <citation type="submission" date="2021-06" db="EMBL/GenBank/DDBJ databases">
        <title>Caerostris extrusa draft genome.</title>
        <authorList>
            <person name="Kono N."/>
            <person name="Arakawa K."/>
        </authorList>
    </citation>
    <scope>NUCLEOTIDE SEQUENCE [LARGE SCALE GENOMIC DNA]</scope>
</reference>
<evidence type="ECO:0000313" key="3">
    <source>
        <dbReference type="Proteomes" id="UP001054945"/>
    </source>
</evidence>
<evidence type="ECO:0000313" key="2">
    <source>
        <dbReference type="EMBL" id="GIY81420.1"/>
    </source>
</evidence>
<dbReference type="AlphaFoldDB" id="A0AAV4WJ61"/>
<organism evidence="2 3">
    <name type="scientific">Caerostris extrusa</name>
    <name type="common">Bark spider</name>
    <name type="synonym">Caerostris bankana</name>
    <dbReference type="NCBI Taxonomy" id="172846"/>
    <lineage>
        <taxon>Eukaryota</taxon>
        <taxon>Metazoa</taxon>
        <taxon>Ecdysozoa</taxon>
        <taxon>Arthropoda</taxon>
        <taxon>Chelicerata</taxon>
        <taxon>Arachnida</taxon>
        <taxon>Araneae</taxon>
        <taxon>Araneomorphae</taxon>
        <taxon>Entelegynae</taxon>
        <taxon>Araneoidea</taxon>
        <taxon>Araneidae</taxon>
        <taxon>Caerostris</taxon>
    </lineage>
</organism>
<proteinExistence type="predicted"/>
<protein>
    <submittedName>
        <fullName evidence="2">Uncharacterized protein</fullName>
    </submittedName>
</protein>
<sequence>MRQKHDGENDRMGQKHDGEYGRMGQKHDGEDERMVMMMIGGVRNMMRLGSRDEDLLNAKRKYASSASADDKGVLHRAGERRQFLKDVPHCSRWGSFI</sequence>
<dbReference type="EMBL" id="BPLR01016120">
    <property type="protein sequence ID" value="GIY81420.1"/>
    <property type="molecule type" value="Genomic_DNA"/>
</dbReference>
<feature type="region of interest" description="Disordered" evidence="1">
    <location>
        <begin position="1"/>
        <end position="32"/>
    </location>
</feature>